<protein>
    <submittedName>
        <fullName evidence="2">Uncharacterized protein</fullName>
    </submittedName>
</protein>
<evidence type="ECO:0000313" key="3">
    <source>
        <dbReference type="Proteomes" id="UP001610446"/>
    </source>
</evidence>
<keyword evidence="1" id="KW-1133">Transmembrane helix</keyword>
<keyword evidence="1" id="KW-0812">Transmembrane</keyword>
<accession>A0ABR4IV97</accession>
<evidence type="ECO:0000313" key="2">
    <source>
        <dbReference type="EMBL" id="KAL2831679.1"/>
    </source>
</evidence>
<reference evidence="2 3" key="1">
    <citation type="submission" date="2024-07" db="EMBL/GenBank/DDBJ databases">
        <title>Section-level genome sequencing and comparative genomics of Aspergillus sections Usti and Cavernicolus.</title>
        <authorList>
            <consortium name="Lawrence Berkeley National Laboratory"/>
            <person name="Nybo J.L."/>
            <person name="Vesth T.C."/>
            <person name="Theobald S."/>
            <person name="Frisvad J.C."/>
            <person name="Larsen T.O."/>
            <person name="Kjaerboelling I."/>
            <person name="Rothschild-Mancinelli K."/>
            <person name="Lyhne E.K."/>
            <person name="Kogle M.E."/>
            <person name="Barry K."/>
            <person name="Clum A."/>
            <person name="Na H."/>
            <person name="Ledsgaard L."/>
            <person name="Lin J."/>
            <person name="Lipzen A."/>
            <person name="Kuo A."/>
            <person name="Riley R."/>
            <person name="Mondo S."/>
            <person name="Labutti K."/>
            <person name="Haridas S."/>
            <person name="Pangalinan J."/>
            <person name="Salamov A.A."/>
            <person name="Simmons B.A."/>
            <person name="Magnuson J.K."/>
            <person name="Chen J."/>
            <person name="Drula E."/>
            <person name="Henrissat B."/>
            <person name="Wiebenga A."/>
            <person name="Lubbers R.J."/>
            <person name="Gomes A.C."/>
            <person name="Makela M.R."/>
            <person name="Stajich J."/>
            <person name="Grigoriev I.V."/>
            <person name="Mortensen U.H."/>
            <person name="De Vries R.P."/>
            <person name="Baker S.E."/>
            <person name="Andersen M.R."/>
        </authorList>
    </citation>
    <scope>NUCLEOTIDE SEQUENCE [LARGE SCALE GENOMIC DNA]</scope>
    <source>
        <strain evidence="2 3">CBS 123904</strain>
    </source>
</reference>
<feature type="transmembrane region" description="Helical" evidence="1">
    <location>
        <begin position="12"/>
        <end position="31"/>
    </location>
</feature>
<evidence type="ECO:0000256" key="1">
    <source>
        <dbReference type="SAM" id="Phobius"/>
    </source>
</evidence>
<dbReference type="Proteomes" id="UP001610446">
    <property type="component" value="Unassembled WGS sequence"/>
</dbReference>
<comment type="caution">
    <text evidence="2">The sequence shown here is derived from an EMBL/GenBank/DDBJ whole genome shotgun (WGS) entry which is preliminary data.</text>
</comment>
<sequence length="55" mass="6215">MDLVRSRSKEGFLFGCFAFCGSGGSALYTSLPFAPRHTDRGSKILYARWNEQEPR</sequence>
<organism evidence="2 3">
    <name type="scientific">Aspergillus pseudoustus</name>
    <dbReference type="NCBI Taxonomy" id="1810923"/>
    <lineage>
        <taxon>Eukaryota</taxon>
        <taxon>Fungi</taxon>
        <taxon>Dikarya</taxon>
        <taxon>Ascomycota</taxon>
        <taxon>Pezizomycotina</taxon>
        <taxon>Eurotiomycetes</taxon>
        <taxon>Eurotiomycetidae</taxon>
        <taxon>Eurotiales</taxon>
        <taxon>Aspergillaceae</taxon>
        <taxon>Aspergillus</taxon>
        <taxon>Aspergillus subgen. Nidulantes</taxon>
    </lineage>
</organism>
<gene>
    <name evidence="2" type="ORF">BJY01DRAFT_226422</name>
</gene>
<name>A0ABR4IV97_9EURO</name>
<dbReference type="EMBL" id="JBFXLU010000277">
    <property type="protein sequence ID" value="KAL2831679.1"/>
    <property type="molecule type" value="Genomic_DNA"/>
</dbReference>
<keyword evidence="1" id="KW-0472">Membrane</keyword>
<proteinExistence type="predicted"/>
<keyword evidence="3" id="KW-1185">Reference proteome</keyword>